<feature type="domain" description="Amphi-Trp" evidence="1">
    <location>
        <begin position="1"/>
        <end position="84"/>
    </location>
</feature>
<dbReference type="AlphaFoldDB" id="A0A177E7T5"/>
<protein>
    <recommendedName>
        <fullName evidence="1">Amphi-Trp domain-containing protein</fullName>
    </recommendedName>
</protein>
<organism evidence="2 3">
    <name type="scientific">Thermodesulfatator autotrophicus</name>
    <dbReference type="NCBI Taxonomy" id="1795632"/>
    <lineage>
        <taxon>Bacteria</taxon>
        <taxon>Pseudomonadati</taxon>
        <taxon>Thermodesulfobacteriota</taxon>
        <taxon>Thermodesulfobacteria</taxon>
        <taxon>Thermodesulfobacteriales</taxon>
        <taxon>Thermodesulfatatoraceae</taxon>
        <taxon>Thermodesulfatator</taxon>
    </lineage>
</organism>
<evidence type="ECO:0000313" key="3">
    <source>
        <dbReference type="Proteomes" id="UP000076964"/>
    </source>
</evidence>
<comment type="caution">
    <text evidence="2">The sequence shown here is derived from an EMBL/GenBank/DDBJ whole genome shotgun (WGS) entry which is preliminary data.</text>
</comment>
<sequence length="89" mass="9961">MAEEKVLFKSEEPKSLAEVADFLRALADKITEGKVILRKGAEEITLVMPQNVTLEIKAEQKIKASKTKYSLEVEIEWREGESEGPLTLG</sequence>
<evidence type="ECO:0000259" key="1">
    <source>
        <dbReference type="Pfam" id="PF20068"/>
    </source>
</evidence>
<dbReference type="Pfam" id="PF20068">
    <property type="entry name" value="Amphi-Trp"/>
    <property type="match status" value="1"/>
</dbReference>
<accession>A0A177E7T5</accession>
<reference evidence="2 3" key="1">
    <citation type="submission" date="2016-02" db="EMBL/GenBank/DDBJ databases">
        <title>Draft genome sequence of Thermodesulfatator sp. S606.</title>
        <authorList>
            <person name="Lai Q."/>
            <person name="Cao J."/>
            <person name="Dupont S."/>
            <person name="Shao Z."/>
            <person name="Jebbar M."/>
            <person name="Alain K."/>
        </authorList>
    </citation>
    <scope>NUCLEOTIDE SEQUENCE [LARGE SCALE GENOMIC DNA]</scope>
    <source>
        <strain evidence="2 3">S606</strain>
    </source>
</reference>
<dbReference type="OrthoDB" id="5471810at2"/>
<dbReference type="Proteomes" id="UP000076964">
    <property type="component" value="Unassembled WGS sequence"/>
</dbReference>
<dbReference type="InterPro" id="IPR027598">
    <property type="entry name" value="Amphi-Trp_dom"/>
</dbReference>
<proteinExistence type="predicted"/>
<dbReference type="EMBL" id="LSFI01000015">
    <property type="protein sequence ID" value="OAG28007.1"/>
    <property type="molecule type" value="Genomic_DNA"/>
</dbReference>
<keyword evidence="3" id="KW-1185">Reference proteome</keyword>
<gene>
    <name evidence="2" type="ORF">TH606_04005</name>
</gene>
<name>A0A177E7T5_9BACT</name>
<dbReference type="NCBIfam" id="TIGR04354">
    <property type="entry name" value="amphi-Trp"/>
    <property type="match status" value="1"/>
</dbReference>
<evidence type="ECO:0000313" key="2">
    <source>
        <dbReference type="EMBL" id="OAG28007.1"/>
    </source>
</evidence>
<dbReference type="RefSeq" id="WP_068541491.1">
    <property type="nucleotide sequence ID" value="NZ_LSFI01000015.1"/>
</dbReference>